<dbReference type="SUPFAM" id="SSF53474">
    <property type="entry name" value="alpha/beta-Hydrolases"/>
    <property type="match status" value="1"/>
</dbReference>
<protein>
    <submittedName>
        <fullName evidence="6">Lipase/esterase</fullName>
    </submittedName>
</protein>
<reference evidence="6" key="1">
    <citation type="submission" date="2022-12" db="EMBL/GenBank/DDBJ databases">
        <title>New Phytohabitans aurantiacus sp. RD004123 nov., an actinomycete isolated from soil.</title>
        <authorList>
            <person name="Triningsih D.W."/>
            <person name="Harunari E."/>
            <person name="Igarashi Y."/>
        </authorList>
    </citation>
    <scope>NUCLEOTIDE SEQUENCE</scope>
    <source>
        <strain evidence="6">RD004123</strain>
    </source>
</reference>
<dbReference type="Gene3D" id="3.40.50.1820">
    <property type="entry name" value="alpha/beta hydrolase"/>
    <property type="match status" value="1"/>
</dbReference>
<dbReference type="InterPro" id="IPR050300">
    <property type="entry name" value="GDXG_lipolytic_enzyme"/>
</dbReference>
<sequence>MDFARMHPQARAALGVQRRVPLTCENLLAVRRSMMDATPDEAGTGPEITTVVDVEADGVPARLYHDGEADTAPVLLFAHGGGWVMGNLDTHDPLCRQLAVMSGWAVLSLDYRLAPEHPFPAAIDDLERALGWLRGGGATAHGLDPRRIAVAGDSSGGHLAAVLARRARDAGVGLAVQLLMCPVIDPDAIYPALDEYGLHRDEMRFFWDAFAPSGVDREHPDVNPLHGDLAGLPPTVVITAELDLLRDEGERYAARLIRSGVPVIAVRYQGLIHNFPRKLALFDAAHIAVAQLAATLRRWGGPAAEASDGTAPPGPARRRPGHVPSGMSRRRVVDTGHVG</sequence>
<comment type="caution">
    <text evidence="6">The sequence shown here is derived from an EMBL/GenBank/DDBJ whole genome shotgun (WGS) entry which is preliminary data.</text>
</comment>
<feature type="region of interest" description="Disordered" evidence="4">
    <location>
        <begin position="302"/>
        <end position="339"/>
    </location>
</feature>
<dbReference type="InterPro" id="IPR033140">
    <property type="entry name" value="Lipase_GDXG_put_SER_AS"/>
</dbReference>
<dbReference type="PANTHER" id="PTHR48081">
    <property type="entry name" value="AB HYDROLASE SUPERFAMILY PROTEIN C4A8.06C"/>
    <property type="match status" value="1"/>
</dbReference>
<evidence type="ECO:0000313" key="6">
    <source>
        <dbReference type="EMBL" id="GLI02714.1"/>
    </source>
</evidence>
<keyword evidence="2" id="KW-0378">Hydrolase</keyword>
<dbReference type="PANTHER" id="PTHR48081:SF8">
    <property type="entry name" value="ALPHA_BETA HYDROLASE FOLD-3 DOMAIN-CONTAINING PROTEIN-RELATED"/>
    <property type="match status" value="1"/>
</dbReference>
<evidence type="ECO:0000256" key="2">
    <source>
        <dbReference type="ARBA" id="ARBA00022801"/>
    </source>
</evidence>
<accession>A0ABQ5R7I0</accession>
<dbReference type="Proteomes" id="UP001144280">
    <property type="component" value="Unassembled WGS sequence"/>
</dbReference>
<comment type="similarity">
    <text evidence="1">Belongs to the 'GDXG' lipolytic enzyme family.</text>
</comment>
<evidence type="ECO:0000259" key="5">
    <source>
        <dbReference type="Pfam" id="PF07859"/>
    </source>
</evidence>
<dbReference type="PROSITE" id="PS01174">
    <property type="entry name" value="LIPASE_GDXG_SER"/>
    <property type="match status" value="1"/>
</dbReference>
<organism evidence="6 7">
    <name type="scientific">Phytohabitans aurantiacus</name>
    <dbReference type="NCBI Taxonomy" id="3016789"/>
    <lineage>
        <taxon>Bacteria</taxon>
        <taxon>Bacillati</taxon>
        <taxon>Actinomycetota</taxon>
        <taxon>Actinomycetes</taxon>
        <taxon>Micromonosporales</taxon>
        <taxon>Micromonosporaceae</taxon>
    </lineage>
</organism>
<name>A0ABQ5R7I0_9ACTN</name>
<feature type="domain" description="Alpha/beta hydrolase fold-3" evidence="5">
    <location>
        <begin position="75"/>
        <end position="275"/>
    </location>
</feature>
<proteinExistence type="inferred from homology"/>
<keyword evidence="7" id="KW-1185">Reference proteome</keyword>
<evidence type="ECO:0000256" key="4">
    <source>
        <dbReference type="SAM" id="MobiDB-lite"/>
    </source>
</evidence>
<dbReference type="EMBL" id="BSDI01000068">
    <property type="protein sequence ID" value="GLI02714.1"/>
    <property type="molecule type" value="Genomic_DNA"/>
</dbReference>
<evidence type="ECO:0000313" key="7">
    <source>
        <dbReference type="Proteomes" id="UP001144280"/>
    </source>
</evidence>
<dbReference type="InterPro" id="IPR013094">
    <property type="entry name" value="AB_hydrolase_3"/>
</dbReference>
<dbReference type="InterPro" id="IPR029058">
    <property type="entry name" value="AB_hydrolase_fold"/>
</dbReference>
<gene>
    <name evidence="6" type="ORF">Pa4123_79920</name>
</gene>
<feature type="active site" evidence="3">
    <location>
        <position position="154"/>
    </location>
</feature>
<evidence type="ECO:0000256" key="3">
    <source>
        <dbReference type="PROSITE-ProRule" id="PRU10038"/>
    </source>
</evidence>
<dbReference type="Pfam" id="PF07859">
    <property type="entry name" value="Abhydrolase_3"/>
    <property type="match status" value="1"/>
</dbReference>
<evidence type="ECO:0000256" key="1">
    <source>
        <dbReference type="ARBA" id="ARBA00010515"/>
    </source>
</evidence>